<comment type="caution">
    <text evidence="1">The sequence shown here is derived from an EMBL/GenBank/DDBJ whole genome shotgun (WGS) entry which is preliminary data.</text>
</comment>
<dbReference type="RefSeq" id="WP_114033831.1">
    <property type="nucleotide sequence ID" value="NZ_QOIL01000035.1"/>
</dbReference>
<dbReference type="Proteomes" id="UP000253094">
    <property type="component" value="Unassembled WGS sequence"/>
</dbReference>
<protein>
    <submittedName>
        <fullName evidence="1">Uncharacterized protein</fullName>
    </submittedName>
</protein>
<proteinExistence type="predicted"/>
<sequence length="121" mass="13537">MEDRFAELIGHWVQTYWLIAKLLQRCGITIPQANAQTAPGVTRAAVKEAVEEVKGDPAIPKAARAAVTSATVKWLATAEILDNFEDDPAGWREEAIRRFLVEIHLGSEYAHEELNKRDQVN</sequence>
<organism evidence="1 2">
    <name type="scientific">Sphaerisporangium album</name>
    <dbReference type="NCBI Taxonomy" id="509200"/>
    <lineage>
        <taxon>Bacteria</taxon>
        <taxon>Bacillati</taxon>
        <taxon>Actinomycetota</taxon>
        <taxon>Actinomycetes</taxon>
        <taxon>Streptosporangiales</taxon>
        <taxon>Streptosporangiaceae</taxon>
        <taxon>Sphaerisporangium</taxon>
    </lineage>
</organism>
<dbReference type="EMBL" id="QOIL01000035">
    <property type="protein sequence ID" value="RCG19030.1"/>
    <property type="molecule type" value="Genomic_DNA"/>
</dbReference>
<evidence type="ECO:0000313" key="2">
    <source>
        <dbReference type="Proteomes" id="UP000253094"/>
    </source>
</evidence>
<accession>A0A367EPA0</accession>
<reference evidence="1 2" key="1">
    <citation type="submission" date="2018-06" db="EMBL/GenBank/DDBJ databases">
        <title>Sphaerisporangium craniellae sp. nov., isolated from a marine sponge in the South China Sea.</title>
        <authorList>
            <person name="Li L."/>
        </authorList>
    </citation>
    <scope>NUCLEOTIDE SEQUENCE [LARGE SCALE GENOMIC DNA]</scope>
    <source>
        <strain evidence="1 2">CCTCC AA 208026</strain>
    </source>
</reference>
<gene>
    <name evidence="1" type="ORF">DQ384_38520</name>
</gene>
<name>A0A367EPA0_9ACTN</name>
<evidence type="ECO:0000313" key="1">
    <source>
        <dbReference type="EMBL" id="RCG19030.1"/>
    </source>
</evidence>
<keyword evidence="2" id="KW-1185">Reference proteome</keyword>
<dbReference type="AlphaFoldDB" id="A0A367EPA0"/>